<proteinExistence type="predicted"/>
<feature type="domain" description="ISXO2-like transposase" evidence="1">
    <location>
        <begin position="206"/>
        <end position="377"/>
    </location>
</feature>
<evidence type="ECO:0000313" key="2">
    <source>
        <dbReference type="EMBL" id="CAK0906125.1"/>
    </source>
</evidence>
<organism evidence="2 3">
    <name type="scientific">Prorocentrum cordatum</name>
    <dbReference type="NCBI Taxonomy" id="2364126"/>
    <lineage>
        <taxon>Eukaryota</taxon>
        <taxon>Sar</taxon>
        <taxon>Alveolata</taxon>
        <taxon>Dinophyceae</taxon>
        <taxon>Prorocentrales</taxon>
        <taxon>Prorocentraceae</taxon>
        <taxon>Prorocentrum</taxon>
    </lineage>
</organism>
<dbReference type="Proteomes" id="UP001189429">
    <property type="component" value="Unassembled WGS sequence"/>
</dbReference>
<name>A0ABN9Y1I1_9DINO</name>
<dbReference type="EMBL" id="CAUYUJ010021645">
    <property type="protein sequence ID" value="CAK0906125.1"/>
    <property type="molecule type" value="Genomic_DNA"/>
</dbReference>
<protein>
    <recommendedName>
        <fullName evidence="1">ISXO2-like transposase domain-containing protein</fullName>
    </recommendedName>
</protein>
<dbReference type="InterPro" id="IPR024445">
    <property type="entry name" value="Tnp_ISXO2-like"/>
</dbReference>
<dbReference type="SMART" id="SM01126">
    <property type="entry name" value="DDE_Tnp_IS1595"/>
    <property type="match status" value="1"/>
</dbReference>
<gene>
    <name evidence="2" type="ORF">PCOR1329_LOCUS81566</name>
</gene>
<reference evidence="2" key="1">
    <citation type="submission" date="2023-10" db="EMBL/GenBank/DDBJ databases">
        <authorList>
            <person name="Chen Y."/>
            <person name="Shah S."/>
            <person name="Dougan E. K."/>
            <person name="Thang M."/>
            <person name="Chan C."/>
        </authorList>
    </citation>
    <scope>NUCLEOTIDE SEQUENCE [LARGE SCALE GENOMIC DNA]</scope>
</reference>
<comment type="caution">
    <text evidence="2">The sequence shown here is derived from an EMBL/GenBank/DDBJ whole genome shotgun (WGS) entry which is preliminary data.</text>
</comment>
<evidence type="ECO:0000259" key="1">
    <source>
        <dbReference type="SMART" id="SM01126"/>
    </source>
</evidence>
<sequence>MAGMAHTYNNIKSFKKALDASAFDTREAFLAVVKYANIEDMSPYPQDPATPLMVFTQHFGVVPDEYCCPECGAEFTMKVKSGTSDRAARWQWRGPRYDRAGCCDACGDVEISMTKDTLLADVKASNWLPFFDCMVMWAQEYPHLKIAHELGKQHNVAGPWMEKFQDVAASYIADKISLPKLHEDFKKRAKAKGKRGVKKTISKKKPSKFIVQADEVFLNKSKVSRLAPGTRPKKDKVWLWGAVVQGSPENFVFRVLEHPEDAFDGRPRGKQEMVTNFDTLGLRKGMVVATDGWRATIAAIKHIRDRNGWSDRDLKHEIVVHSKGEVKNQRGFTTNHIENRWSVLKRWLKKRLGGRLPTTSDRRKWARWVTEFQYRKAVTKTHSVDGGHTYSLPTKTFLSHVAEVTLAGGI</sequence>
<evidence type="ECO:0000313" key="3">
    <source>
        <dbReference type="Proteomes" id="UP001189429"/>
    </source>
</evidence>
<accession>A0ABN9Y1I1</accession>
<keyword evidence="3" id="KW-1185">Reference proteome</keyword>